<dbReference type="CDD" id="cd15489">
    <property type="entry name" value="PHD_SF"/>
    <property type="match status" value="1"/>
</dbReference>
<protein>
    <submittedName>
        <fullName evidence="3">Uncharacterized protein</fullName>
    </submittedName>
</protein>
<evidence type="ECO:0000256" key="1">
    <source>
        <dbReference type="SAM" id="Coils"/>
    </source>
</evidence>
<feature type="region of interest" description="Disordered" evidence="2">
    <location>
        <begin position="329"/>
        <end position="380"/>
    </location>
</feature>
<proteinExistence type="predicted"/>
<dbReference type="AlphaFoldDB" id="A0A835D2K9"/>
<reference evidence="3 4" key="1">
    <citation type="submission" date="2020-04" db="EMBL/GenBank/DDBJ databases">
        <title>Plant Genome Project.</title>
        <authorList>
            <person name="Zhang R.-G."/>
        </authorList>
    </citation>
    <scope>NUCLEOTIDE SEQUENCE [LARGE SCALE GENOMIC DNA]</scope>
    <source>
        <strain evidence="3">YNK0</strain>
        <tissue evidence="3">Leaf</tissue>
    </source>
</reference>
<sequence length="380" mass="41097">MNRDHPSDCGGCGSEERWLLHNVRHRGIYRRLCTSCVLKFHPGSFCPVCFEFYEGSPPPNERVMCFKCPSISHSSCIALDVAPRYVCPPCENPSFLFFDLGASTKKKSKASDGESVPSESELGIDQKSGKVLLAASRIASFSMNKGATVARLEMERRAKEAALAKKRAREALERVSSLASKENEKGVPISVKLVEQKKISKGNSAVATAAVAAQKHIQNHLKAGGMDKSGGVQASFSNVIFREKERWAGFQAPKIVPGPPKNGVSMEDKDRQKGSPAPGTGREQVRNPTAVNEKEKSSNLPPPLQNHSVQGEKEKNGLLSVLPVAGQLHHQNSHGIKEDRGLKGFANTETIPQLTHSSQDALVPKTNSGVLLRGSSDKAS</sequence>
<dbReference type="Proteomes" id="UP000655225">
    <property type="component" value="Unassembled WGS sequence"/>
</dbReference>
<keyword evidence="4" id="KW-1185">Reference proteome</keyword>
<gene>
    <name evidence="3" type="ORF">HHK36_026390</name>
</gene>
<dbReference type="OMA" id="FCPNCFE"/>
<comment type="caution">
    <text evidence="3">The sequence shown here is derived from an EMBL/GenBank/DDBJ whole genome shotgun (WGS) entry which is preliminary data.</text>
</comment>
<accession>A0A835D2K9</accession>
<evidence type="ECO:0000313" key="3">
    <source>
        <dbReference type="EMBL" id="KAF8387736.1"/>
    </source>
</evidence>
<evidence type="ECO:0000313" key="4">
    <source>
        <dbReference type="Proteomes" id="UP000655225"/>
    </source>
</evidence>
<dbReference type="OrthoDB" id="692041at2759"/>
<dbReference type="EMBL" id="JABCRI010000020">
    <property type="protein sequence ID" value="KAF8387736.1"/>
    <property type="molecule type" value="Genomic_DNA"/>
</dbReference>
<feature type="coiled-coil region" evidence="1">
    <location>
        <begin position="149"/>
        <end position="185"/>
    </location>
</feature>
<dbReference type="PANTHER" id="PTHR34451">
    <property type="entry name" value="PHD FINGER FAMILY PROTEIN"/>
    <property type="match status" value="1"/>
</dbReference>
<organism evidence="3 4">
    <name type="scientific">Tetracentron sinense</name>
    <name type="common">Spur-leaf</name>
    <dbReference type="NCBI Taxonomy" id="13715"/>
    <lineage>
        <taxon>Eukaryota</taxon>
        <taxon>Viridiplantae</taxon>
        <taxon>Streptophyta</taxon>
        <taxon>Embryophyta</taxon>
        <taxon>Tracheophyta</taxon>
        <taxon>Spermatophyta</taxon>
        <taxon>Magnoliopsida</taxon>
        <taxon>Trochodendrales</taxon>
        <taxon>Trochodendraceae</taxon>
        <taxon>Tetracentron</taxon>
    </lineage>
</organism>
<name>A0A835D2K9_TETSI</name>
<keyword evidence="1" id="KW-0175">Coiled coil</keyword>
<feature type="compositionally biased region" description="Polar residues" evidence="2">
    <location>
        <begin position="347"/>
        <end position="369"/>
    </location>
</feature>
<dbReference type="PANTHER" id="PTHR34451:SF7">
    <property type="entry name" value="PHD FINGER FAMILY PROTEIN"/>
    <property type="match status" value="1"/>
</dbReference>
<feature type="region of interest" description="Disordered" evidence="2">
    <location>
        <begin position="251"/>
        <end position="311"/>
    </location>
</feature>
<evidence type="ECO:0000256" key="2">
    <source>
        <dbReference type="SAM" id="MobiDB-lite"/>
    </source>
</evidence>